<dbReference type="PRINTS" id="PR00633">
    <property type="entry name" value="RCCNDNSATION"/>
</dbReference>
<dbReference type="AlphaFoldDB" id="A0A4V3H287"/>
<feature type="domain" description="Secretion system C-terminal sorting" evidence="5">
    <location>
        <begin position="407"/>
        <end position="467"/>
    </location>
</feature>
<evidence type="ECO:0000256" key="2">
    <source>
        <dbReference type="ARBA" id="ARBA00022729"/>
    </source>
</evidence>
<dbReference type="InterPro" id="IPR026444">
    <property type="entry name" value="Secre_tail"/>
</dbReference>
<evidence type="ECO:0000259" key="5">
    <source>
        <dbReference type="Pfam" id="PF18962"/>
    </source>
</evidence>
<gene>
    <name evidence="7" type="ORF">B0I22_2608</name>
</gene>
<keyword evidence="3" id="KW-0677">Repeat</keyword>
<proteinExistence type="predicted"/>
<evidence type="ECO:0000256" key="4">
    <source>
        <dbReference type="SAM" id="SignalP"/>
    </source>
</evidence>
<dbReference type="PANTHER" id="PTHR45982">
    <property type="entry name" value="REGULATOR OF CHROMOSOME CONDENSATION"/>
    <property type="match status" value="1"/>
</dbReference>
<dbReference type="PROSITE" id="PS50012">
    <property type="entry name" value="RCC1_3"/>
    <property type="match status" value="4"/>
</dbReference>
<dbReference type="Pfam" id="PF25390">
    <property type="entry name" value="WD40_RLD"/>
    <property type="match status" value="1"/>
</dbReference>
<feature type="signal peptide" evidence="4">
    <location>
        <begin position="1"/>
        <end position="29"/>
    </location>
</feature>
<dbReference type="NCBIfam" id="TIGR04183">
    <property type="entry name" value="Por_Secre_tail"/>
    <property type="match status" value="1"/>
</dbReference>
<dbReference type="Pfam" id="PF18962">
    <property type="entry name" value="Por_Secre_tail"/>
    <property type="match status" value="1"/>
</dbReference>
<keyword evidence="8" id="KW-1185">Reference proteome</keyword>
<dbReference type="GO" id="GO:0005085">
    <property type="term" value="F:guanyl-nucleotide exchange factor activity"/>
    <property type="evidence" value="ECO:0007669"/>
    <property type="project" value="TreeGrafter"/>
</dbReference>
<evidence type="ECO:0000256" key="3">
    <source>
        <dbReference type="ARBA" id="ARBA00022737"/>
    </source>
</evidence>
<feature type="chain" id="PRO_5020590019" evidence="4">
    <location>
        <begin position="30"/>
        <end position="474"/>
    </location>
</feature>
<dbReference type="Gene3D" id="2.130.10.30">
    <property type="entry name" value="Regulator of chromosome condensation 1/beta-lactamase-inhibitor protein II"/>
    <property type="match status" value="2"/>
</dbReference>
<dbReference type="InterPro" id="IPR058923">
    <property type="entry name" value="RCC1-like_dom"/>
</dbReference>
<dbReference type="OrthoDB" id="1081439at2"/>
<dbReference type="InterPro" id="IPR051553">
    <property type="entry name" value="Ran_GTPase-activating"/>
</dbReference>
<sequence length="474" mass="50508">MLQILSILKSQKKAAISSLAILASLSMNAQCSLTGYKNLSQGESFTVALKDDGSLWLWGYNNFGLSGNGTGQYTQIQHPWEMSEVGGGWTEVQAGENYIVALKANGDLYGWGGNNYGQLGLGNNTNQVSPKLIMQNVKTYSVGLLHTVVIKNDGTMWGTGYNDWGGLGIGTSVGYVNVWTQESTNSTNWKSLGTGLYNTYGVKTDGTLWATGANLYGQTGLPQASGNEVDDFTKIGTDTNWSVVYGGEFHAIGLKTNGELYAWGGNPYGQVGLGTTGTTYYTPQKMSGSNWSAISAGKLSSFATRTDGTLWGWGDNNNGKIGAGSTDARINTPTQVGTATWKTIPYRAGYYSSAAIDNVGSIYTWGWDAYWQLGNDDGTQTNSNVPTKVTCSDLGVNDIASQNKVALYPNPAKDIVVLQSSKAISEVKIYNVAGSLVKSISKVSDNKINVADLPAGVYVVKINDAAEGVKLIKK</sequence>
<evidence type="ECO:0000313" key="8">
    <source>
        <dbReference type="Proteomes" id="UP000295313"/>
    </source>
</evidence>
<dbReference type="InterPro" id="IPR009091">
    <property type="entry name" value="RCC1/BLIP-II"/>
</dbReference>
<keyword evidence="2 4" id="KW-0732">Signal</keyword>
<feature type="domain" description="RCC1-like" evidence="6">
    <location>
        <begin position="36"/>
        <end position="336"/>
    </location>
</feature>
<organism evidence="7 8">
    <name type="scientific">Epilithonimonas xixisoli</name>
    <dbReference type="NCBI Taxonomy" id="1476462"/>
    <lineage>
        <taxon>Bacteria</taxon>
        <taxon>Pseudomonadati</taxon>
        <taxon>Bacteroidota</taxon>
        <taxon>Flavobacteriia</taxon>
        <taxon>Flavobacteriales</taxon>
        <taxon>Weeksellaceae</taxon>
        <taxon>Chryseobacterium group</taxon>
        <taxon>Epilithonimonas</taxon>
    </lineage>
</organism>
<evidence type="ECO:0000313" key="7">
    <source>
        <dbReference type="EMBL" id="TDX82597.1"/>
    </source>
</evidence>
<reference evidence="7 8" key="1">
    <citation type="submission" date="2019-03" db="EMBL/GenBank/DDBJ databases">
        <title>Genomic Encyclopedia of Type Strains, Phase III (KMG-III): the genomes of soil and plant-associated and newly described type strains.</title>
        <authorList>
            <person name="Whitman W."/>
        </authorList>
    </citation>
    <scope>NUCLEOTIDE SEQUENCE [LARGE SCALE GENOMIC DNA]</scope>
    <source>
        <strain evidence="7 8">CGMCC 1.12802</strain>
    </source>
</reference>
<dbReference type="SUPFAM" id="SSF50985">
    <property type="entry name" value="RCC1/BLIP-II"/>
    <property type="match status" value="1"/>
</dbReference>
<name>A0A4V3H287_9FLAO</name>
<dbReference type="PANTHER" id="PTHR45982:SF1">
    <property type="entry name" value="REGULATOR OF CHROMOSOME CONDENSATION"/>
    <property type="match status" value="1"/>
</dbReference>
<dbReference type="InterPro" id="IPR000408">
    <property type="entry name" value="Reg_chr_condens"/>
</dbReference>
<dbReference type="GO" id="GO:0005737">
    <property type="term" value="C:cytoplasm"/>
    <property type="evidence" value="ECO:0007669"/>
    <property type="project" value="TreeGrafter"/>
</dbReference>
<keyword evidence="1" id="KW-0344">Guanine-nucleotide releasing factor</keyword>
<dbReference type="EMBL" id="SOEO01000003">
    <property type="protein sequence ID" value="TDX82597.1"/>
    <property type="molecule type" value="Genomic_DNA"/>
</dbReference>
<comment type="caution">
    <text evidence="7">The sequence shown here is derived from an EMBL/GenBank/DDBJ whole genome shotgun (WGS) entry which is preliminary data.</text>
</comment>
<accession>A0A4V3H287</accession>
<evidence type="ECO:0000256" key="1">
    <source>
        <dbReference type="ARBA" id="ARBA00022658"/>
    </source>
</evidence>
<protein>
    <submittedName>
        <fullName evidence="7">Putative secreted protein (Por secretion system target)</fullName>
    </submittedName>
</protein>
<dbReference type="Pfam" id="PF00415">
    <property type="entry name" value="RCC1"/>
    <property type="match status" value="1"/>
</dbReference>
<evidence type="ECO:0000259" key="6">
    <source>
        <dbReference type="Pfam" id="PF25390"/>
    </source>
</evidence>
<dbReference type="Proteomes" id="UP000295313">
    <property type="component" value="Unassembled WGS sequence"/>
</dbReference>